<evidence type="ECO:0000256" key="1">
    <source>
        <dbReference type="ARBA" id="ARBA00022468"/>
    </source>
</evidence>
<dbReference type="EMBL" id="WSZM01000264">
    <property type="protein sequence ID" value="KAF4036719.1"/>
    <property type="molecule type" value="Genomic_DNA"/>
</dbReference>
<comment type="caution">
    <text evidence="4">The sequence shown here is derived from an EMBL/GenBank/DDBJ whole genome shotgun (WGS) entry which is preliminary data.</text>
</comment>
<dbReference type="InterPro" id="IPR001936">
    <property type="entry name" value="RasGAP_dom"/>
</dbReference>
<organism evidence="4 5">
    <name type="scientific">Phytophthora infestans</name>
    <name type="common">Potato late blight agent</name>
    <name type="synonym">Botrytis infestans</name>
    <dbReference type="NCBI Taxonomy" id="4787"/>
    <lineage>
        <taxon>Eukaryota</taxon>
        <taxon>Sar</taxon>
        <taxon>Stramenopiles</taxon>
        <taxon>Oomycota</taxon>
        <taxon>Peronosporomycetes</taxon>
        <taxon>Peronosporales</taxon>
        <taxon>Peronosporaceae</taxon>
        <taxon>Phytophthora</taxon>
    </lineage>
</organism>
<protein>
    <submittedName>
        <fullName evidence="4">GTPase-activator protein for Ras-like GTPase</fullName>
    </submittedName>
</protein>
<keyword evidence="5" id="KW-1185">Reference proteome</keyword>
<dbReference type="InterPro" id="IPR008936">
    <property type="entry name" value="Rho_GTPase_activation_prot"/>
</dbReference>
<proteinExistence type="predicted"/>
<dbReference type="Pfam" id="PF00616">
    <property type="entry name" value="RasGAP"/>
    <property type="match status" value="1"/>
</dbReference>
<dbReference type="AlphaFoldDB" id="A0A833T4J0"/>
<dbReference type="PROSITE" id="PS50018">
    <property type="entry name" value="RAS_GTPASE_ACTIV_2"/>
    <property type="match status" value="1"/>
</dbReference>
<evidence type="ECO:0000313" key="5">
    <source>
        <dbReference type="Proteomes" id="UP000602510"/>
    </source>
</evidence>
<dbReference type="Gene3D" id="1.10.506.10">
    <property type="entry name" value="GTPase Activation - p120gap, domain 1"/>
    <property type="match status" value="1"/>
</dbReference>
<evidence type="ECO:0000259" key="3">
    <source>
        <dbReference type="PROSITE" id="PS50018"/>
    </source>
</evidence>
<accession>A0A833T4J0</accession>
<dbReference type="SUPFAM" id="SSF48350">
    <property type="entry name" value="GTPase activation domain, GAP"/>
    <property type="match status" value="1"/>
</dbReference>
<dbReference type="GO" id="GO:0005096">
    <property type="term" value="F:GTPase activator activity"/>
    <property type="evidence" value="ECO:0007669"/>
    <property type="project" value="UniProtKB-KW"/>
</dbReference>
<gene>
    <name evidence="4" type="ORF">GN244_ATG11432</name>
</gene>
<dbReference type="Proteomes" id="UP000602510">
    <property type="component" value="Unassembled WGS sequence"/>
</dbReference>
<dbReference type="PANTHER" id="PTHR10194:SF60">
    <property type="entry name" value="RAS GTPASE-ACTIVATING PROTEIN RASKOL"/>
    <property type="match status" value="1"/>
</dbReference>
<keyword evidence="1" id="KW-0343">GTPase activation</keyword>
<sequence>MQVAVCFNMTQTKSTTTSPRPAAPDFTAAARYDWTMGKWGLQRRRSHGELPRLHELERAVQTEIEDIRGREELFLRSTSELTSLMKKLGRTQGRAYFRYVLRDVFGEKSKVYEARGPPSTKQVCAYAKSVIQRLAKAIHFAPLVLRAGCHYMLAEFRKAFPGCKHDARIVVGSLLFLRILCPALIKPEMFDFPEHTAQSLPMGVQIAKILQHTLTGTPVGDSDPAFNDSNAFIYAFQPYVASFLVRFPQIRAAFGTEEPQQMPEVRATASWDCSNVAITPTTPKGADSWAASPRAESWNTHHRPNGKMRGFSMSSNDAMKNKKKFSLRFWSRGPGGDNGSVTQGPTP</sequence>
<evidence type="ECO:0000256" key="2">
    <source>
        <dbReference type="SAM" id="MobiDB-lite"/>
    </source>
</evidence>
<feature type="region of interest" description="Disordered" evidence="2">
    <location>
        <begin position="282"/>
        <end position="347"/>
    </location>
</feature>
<dbReference type="PANTHER" id="PTHR10194">
    <property type="entry name" value="RAS GTPASE-ACTIVATING PROTEINS"/>
    <property type="match status" value="1"/>
</dbReference>
<dbReference type="InterPro" id="IPR039360">
    <property type="entry name" value="Ras_GTPase"/>
</dbReference>
<feature type="domain" description="Ras-GAP" evidence="3">
    <location>
        <begin position="56"/>
        <end position="215"/>
    </location>
</feature>
<name>A0A833T4J0_PHYIN</name>
<reference evidence="4" key="1">
    <citation type="submission" date="2020-04" db="EMBL/GenBank/DDBJ databases">
        <title>Hybrid Assembly of Korean Phytophthora infestans isolates.</title>
        <authorList>
            <person name="Prokchorchik M."/>
            <person name="Lee Y."/>
            <person name="Seo J."/>
            <person name="Cho J.-H."/>
            <person name="Park Y.-E."/>
            <person name="Jang D.-C."/>
            <person name="Im J.-S."/>
            <person name="Choi J.-G."/>
            <person name="Park H.-J."/>
            <person name="Lee G.-B."/>
            <person name="Lee Y.-G."/>
            <person name="Hong S.-Y."/>
            <person name="Cho K."/>
            <person name="Sohn K.H."/>
        </authorList>
    </citation>
    <scope>NUCLEOTIDE SEQUENCE</scope>
    <source>
        <strain evidence="4">KR_1_A1</strain>
    </source>
</reference>
<evidence type="ECO:0000313" key="4">
    <source>
        <dbReference type="EMBL" id="KAF4036719.1"/>
    </source>
</evidence>